<keyword evidence="2" id="KW-0732">Signal</keyword>
<evidence type="ECO:0000256" key="2">
    <source>
        <dbReference type="ARBA" id="ARBA00022729"/>
    </source>
</evidence>
<dbReference type="GO" id="GO:0009897">
    <property type="term" value="C:external side of plasma membrane"/>
    <property type="evidence" value="ECO:0007669"/>
    <property type="project" value="TreeGrafter"/>
</dbReference>
<dbReference type="Ensembl" id="ENSPNAT00000055409.1">
    <property type="protein sequence ID" value="ENSPNAP00000050951.1"/>
    <property type="gene ID" value="ENSPNAG00000034256.1"/>
</dbReference>
<dbReference type="InterPro" id="IPR013783">
    <property type="entry name" value="Ig-like_fold"/>
</dbReference>
<dbReference type="FunFam" id="2.60.40.10:FF:000142">
    <property type="entry name" value="V-set domain-containing T-cell activation inhibitor 1"/>
    <property type="match status" value="1"/>
</dbReference>
<dbReference type="GO" id="GO:0050852">
    <property type="term" value="P:T cell receptor signaling pathway"/>
    <property type="evidence" value="ECO:0007669"/>
    <property type="project" value="TreeGrafter"/>
</dbReference>
<reference evidence="8 9" key="1">
    <citation type="submission" date="2020-10" db="EMBL/GenBank/DDBJ databases">
        <title>Pygocentrus nattereri (red-bellied piranha) genome, fPygNat1, primary haplotype.</title>
        <authorList>
            <person name="Myers G."/>
            <person name="Meyer A."/>
            <person name="Karagic N."/>
            <person name="Pippel M."/>
            <person name="Winkler S."/>
            <person name="Tracey A."/>
            <person name="Wood J."/>
            <person name="Formenti G."/>
            <person name="Howe K."/>
            <person name="Fedrigo O."/>
            <person name="Jarvis E.D."/>
        </authorList>
    </citation>
    <scope>NUCLEOTIDE SEQUENCE [LARGE SCALE GENOMIC DNA]</scope>
</reference>
<name>A0AAR2JM82_PYGNA</name>
<evidence type="ECO:0000256" key="5">
    <source>
        <dbReference type="ARBA" id="ARBA00023180"/>
    </source>
</evidence>
<keyword evidence="6" id="KW-0393">Immunoglobulin domain</keyword>
<dbReference type="InterPro" id="IPR007110">
    <property type="entry name" value="Ig-like_dom"/>
</dbReference>
<reference evidence="8" key="2">
    <citation type="submission" date="2025-05" db="UniProtKB">
        <authorList>
            <consortium name="Ensembl"/>
        </authorList>
    </citation>
    <scope>IDENTIFICATION</scope>
</reference>
<dbReference type="InterPro" id="IPR036179">
    <property type="entry name" value="Ig-like_dom_sf"/>
</dbReference>
<dbReference type="GeneTree" id="ENSGT00980000198660"/>
<dbReference type="PANTHER" id="PTHR24100">
    <property type="entry name" value="BUTYROPHILIN"/>
    <property type="match status" value="1"/>
</dbReference>
<protein>
    <recommendedName>
        <fullName evidence="7">Ig-like domain-containing protein</fullName>
    </recommendedName>
</protein>
<dbReference type="PROSITE" id="PS50835">
    <property type="entry name" value="IG_LIKE"/>
    <property type="match status" value="1"/>
</dbReference>
<sequence>MAAARNNEFKLFGPCGDEEHQSGSAVTLSCHLSPEISAVAMEIRWFKGTDCVCLYKNRQVTEGRGYEGRVNLLTQELQRGNISLQIRDCRESDGGDYLCQVTNGDTTEECTVGVREGKCSRSSLYINTSSSSSSVSQNES</sequence>
<dbReference type="Pfam" id="PF07686">
    <property type="entry name" value="V-set"/>
    <property type="match status" value="1"/>
</dbReference>
<evidence type="ECO:0000256" key="4">
    <source>
        <dbReference type="ARBA" id="ARBA00023157"/>
    </source>
</evidence>
<keyword evidence="9" id="KW-1185">Reference proteome</keyword>
<dbReference type="RefSeq" id="XP_037389259.1">
    <property type="nucleotide sequence ID" value="XM_037533362.1"/>
</dbReference>
<evidence type="ECO:0000256" key="3">
    <source>
        <dbReference type="ARBA" id="ARBA00023136"/>
    </source>
</evidence>
<dbReference type="GeneID" id="108414913"/>
<dbReference type="InterPro" id="IPR013106">
    <property type="entry name" value="Ig_V-set"/>
</dbReference>
<dbReference type="GO" id="GO:1903037">
    <property type="term" value="P:regulation of leukocyte cell-cell adhesion"/>
    <property type="evidence" value="ECO:0007669"/>
    <property type="project" value="UniProtKB-ARBA"/>
</dbReference>
<evidence type="ECO:0000256" key="1">
    <source>
        <dbReference type="ARBA" id="ARBA00004370"/>
    </source>
</evidence>
<evidence type="ECO:0000259" key="7">
    <source>
        <dbReference type="PROSITE" id="PS50835"/>
    </source>
</evidence>
<evidence type="ECO:0000313" key="9">
    <source>
        <dbReference type="Proteomes" id="UP001501920"/>
    </source>
</evidence>
<keyword evidence="4" id="KW-1015">Disulfide bond</keyword>
<keyword evidence="3" id="KW-0472">Membrane</keyword>
<evidence type="ECO:0000256" key="6">
    <source>
        <dbReference type="ARBA" id="ARBA00023319"/>
    </source>
</evidence>
<dbReference type="GO" id="GO:0005102">
    <property type="term" value="F:signaling receptor binding"/>
    <property type="evidence" value="ECO:0007669"/>
    <property type="project" value="TreeGrafter"/>
</dbReference>
<accession>A0AAR2JM82</accession>
<feature type="domain" description="Ig-like" evidence="7">
    <location>
        <begin position="23"/>
        <end position="113"/>
    </location>
</feature>
<dbReference type="SMART" id="SM00409">
    <property type="entry name" value="IG"/>
    <property type="match status" value="1"/>
</dbReference>
<dbReference type="Ensembl" id="ENSPNAT00000045977.1">
    <property type="protein sequence ID" value="ENSPNAP00000046209.1"/>
    <property type="gene ID" value="ENSPNAG00000034256.1"/>
</dbReference>
<keyword evidence="5" id="KW-0325">Glycoprotein</keyword>
<evidence type="ECO:0000313" key="8">
    <source>
        <dbReference type="Ensembl" id="ENSPNAP00000050951.1"/>
    </source>
</evidence>
<dbReference type="GO" id="GO:0001817">
    <property type="term" value="P:regulation of cytokine production"/>
    <property type="evidence" value="ECO:0007669"/>
    <property type="project" value="TreeGrafter"/>
</dbReference>
<dbReference type="SUPFAM" id="SSF48726">
    <property type="entry name" value="Immunoglobulin"/>
    <property type="match status" value="1"/>
</dbReference>
<dbReference type="Proteomes" id="UP001501920">
    <property type="component" value="Chromosome 23"/>
</dbReference>
<dbReference type="AlphaFoldDB" id="A0AAR2JM82"/>
<dbReference type="Gene3D" id="2.60.40.10">
    <property type="entry name" value="Immunoglobulins"/>
    <property type="match status" value="1"/>
</dbReference>
<dbReference type="PANTHER" id="PTHR24100:SF130">
    <property type="entry name" value="BUTYROPHILIN-LIKE PROTEIN 9"/>
    <property type="match status" value="1"/>
</dbReference>
<dbReference type="InterPro" id="IPR050504">
    <property type="entry name" value="IgSF_BTN/MOG"/>
</dbReference>
<dbReference type="InterPro" id="IPR003599">
    <property type="entry name" value="Ig_sub"/>
</dbReference>
<dbReference type="GO" id="GO:0050863">
    <property type="term" value="P:regulation of T cell activation"/>
    <property type="evidence" value="ECO:0007669"/>
    <property type="project" value="UniProtKB-ARBA"/>
</dbReference>
<dbReference type="RefSeq" id="XP_037389260.1">
    <property type="nucleotide sequence ID" value="XM_037533363.1"/>
</dbReference>
<proteinExistence type="predicted"/>
<organism evidence="8 9">
    <name type="scientific">Pygocentrus nattereri</name>
    <name type="common">Red-bellied piranha</name>
    <dbReference type="NCBI Taxonomy" id="42514"/>
    <lineage>
        <taxon>Eukaryota</taxon>
        <taxon>Metazoa</taxon>
        <taxon>Chordata</taxon>
        <taxon>Craniata</taxon>
        <taxon>Vertebrata</taxon>
        <taxon>Euteleostomi</taxon>
        <taxon>Actinopterygii</taxon>
        <taxon>Neopterygii</taxon>
        <taxon>Teleostei</taxon>
        <taxon>Ostariophysi</taxon>
        <taxon>Characiformes</taxon>
        <taxon>Characoidei</taxon>
        <taxon>Pygocentrus</taxon>
    </lineage>
</organism>
<comment type="subcellular location">
    <subcellularLocation>
        <location evidence="1">Membrane</location>
    </subcellularLocation>
</comment>
<dbReference type="PROSITE" id="PS51257">
    <property type="entry name" value="PROKAR_LIPOPROTEIN"/>
    <property type="match status" value="1"/>
</dbReference>